<gene>
    <name evidence="1" type="ORF">TRFO_10393</name>
</gene>
<evidence type="ECO:0000313" key="1">
    <source>
        <dbReference type="EMBL" id="OHS95736.1"/>
    </source>
</evidence>
<evidence type="ECO:0000313" key="2">
    <source>
        <dbReference type="Proteomes" id="UP000179807"/>
    </source>
</evidence>
<dbReference type="EMBL" id="MLAK01001226">
    <property type="protein sequence ID" value="OHS95736.1"/>
    <property type="molecule type" value="Genomic_DNA"/>
</dbReference>
<organism evidence="1 2">
    <name type="scientific">Tritrichomonas foetus</name>
    <dbReference type="NCBI Taxonomy" id="1144522"/>
    <lineage>
        <taxon>Eukaryota</taxon>
        <taxon>Metamonada</taxon>
        <taxon>Parabasalia</taxon>
        <taxon>Tritrichomonadida</taxon>
        <taxon>Tritrichomonadidae</taxon>
        <taxon>Tritrichomonas</taxon>
    </lineage>
</organism>
<protein>
    <submittedName>
        <fullName evidence="1">Uncharacterized protein</fullName>
    </submittedName>
</protein>
<dbReference type="RefSeq" id="XP_068348873.1">
    <property type="nucleotide sequence ID" value="XM_068495432.1"/>
</dbReference>
<dbReference type="AlphaFoldDB" id="A0A1J4J9B3"/>
<proteinExistence type="predicted"/>
<name>A0A1J4J9B3_9EUKA</name>
<dbReference type="VEuPathDB" id="TrichDB:TRFO_10393"/>
<dbReference type="GeneID" id="94830136"/>
<accession>A0A1J4J9B3</accession>
<keyword evidence="2" id="KW-1185">Reference proteome</keyword>
<sequence length="584" mass="69334">MELSKEDKQNFARERQNLLENLIKNCDSLLYSVDLLLNHDVEPTSDNFDDTNTTTNTTATTTFTFGYDDPERRVIHSAKEKLKEEFMDNINLIRQKNYEISQLNNDNKTINQEIKQLQPIFKLFRAEKILISHSKPSQKDKSDTHQLQKMKFLNESKSFKQFIEKYQIKETDEWFDDSTFISRLVDFISNEETDHLFKITIIYSICDSDFRIQCFLNNLQQNRSNPKSDPKSKQRIEELIQFWIKYMRMSFNNQIKDDFLYKILQLDENHWILDDFDDYIKSFLNKASFPSRTEIVFSEDAIIFNDLLEKLKSDRTKSSENESYEMKFKEDKTWREIFNRYQKIPNIFDPRIETNIHEKYNVENISNAFNFIFGCFFNMFSLDFFVRGRNEGKENLDLLDQITSLSNGITFNFVDFIQSVHQDSTIPKNDLLMKIGHRLIDFRTSLAKKGNYFAAENLKSFNCPAADYIDRKLEEEGITDQIIPRKESKMIFNRTNPITFDESVLEMENLFIWEFLRGFSDIAKSYDTIKGNTEKSLFNNIHMYHRIACLLELIFGIQKVFGPDKIDHDVLLACLKSMINMRRI</sequence>
<dbReference type="Proteomes" id="UP000179807">
    <property type="component" value="Unassembled WGS sequence"/>
</dbReference>
<comment type="caution">
    <text evidence="1">The sequence shown here is derived from an EMBL/GenBank/DDBJ whole genome shotgun (WGS) entry which is preliminary data.</text>
</comment>
<reference evidence="1" key="1">
    <citation type="submission" date="2016-10" db="EMBL/GenBank/DDBJ databases">
        <authorList>
            <person name="Benchimol M."/>
            <person name="Almeida L.G."/>
            <person name="Vasconcelos A.T."/>
            <person name="Perreira-Neves A."/>
            <person name="Rosa I.A."/>
            <person name="Tasca T."/>
            <person name="Bogo M.R."/>
            <person name="de Souza W."/>
        </authorList>
    </citation>
    <scope>NUCLEOTIDE SEQUENCE [LARGE SCALE GENOMIC DNA]</scope>
    <source>
        <strain evidence="1">K</strain>
    </source>
</reference>